<proteinExistence type="predicted"/>
<gene>
    <name evidence="1" type="ORF">OMED0929_LOCUS3320</name>
</gene>
<evidence type="ECO:0000313" key="1">
    <source>
        <dbReference type="EMBL" id="CAD8581405.1"/>
    </source>
</evidence>
<organism evidence="1">
    <name type="scientific">Ostreococcus mediterraneus</name>
    <dbReference type="NCBI Taxonomy" id="1486918"/>
    <lineage>
        <taxon>Eukaryota</taxon>
        <taxon>Viridiplantae</taxon>
        <taxon>Chlorophyta</taxon>
        <taxon>Mamiellophyceae</taxon>
        <taxon>Mamiellales</taxon>
        <taxon>Bathycoccaceae</taxon>
        <taxon>Ostreococcus</taxon>
    </lineage>
</organism>
<protein>
    <submittedName>
        <fullName evidence="1">Uncharacterized protein</fullName>
    </submittedName>
</protein>
<dbReference type="EMBL" id="HBEW01003961">
    <property type="protein sequence ID" value="CAD8581405.1"/>
    <property type="molecule type" value="Transcribed_RNA"/>
</dbReference>
<sequence>MLAERAYYDARIADARWGDDEGVIRRALGDDVYERLSDPVPLRRVRHRSARARRRARASSDAERECDAAASEAIARAAQVGVKDRDVVDAFVHLALAKMYFAARDDSRLMDDDDDVQARVRQFEECREHLGIAHTRAHALRRASVEAACWKLWSRVFLRVGGVDALDAALRAGDRCIEAGLRVIEQSDVPDESDESDIVALARDYYDVALSRRGLFYGGGDFSKAFGARALEDAEAMYFNFEWRMKNLPHIGATPYLKAAKDLLDRIRYVGEDQDTYREFRDRATTTELYTDVCLHLADVMENHQSKEAAFAIDRDDDPESLEKMQTTLSVVAHGYRIIANDIALDKLKERSIFDAECPMCARRVGGLSMDDEPVTYCHIECPRRHQMHTACYNSLGRIINDGYMARKYSPDEFPEEDDVHRDAARDPNAADDFAAAPSSAFGDRAKPPPFSDVYSYCIACCCLDDASDDDTESESDELTRQRFASYRAAAADARRAAIIARLTANHDD</sequence>
<name>A0A7S0KHD1_9CHLO</name>
<reference evidence="1" key="1">
    <citation type="submission" date="2021-01" db="EMBL/GenBank/DDBJ databases">
        <authorList>
            <person name="Corre E."/>
            <person name="Pelletier E."/>
            <person name="Niang G."/>
            <person name="Scheremetjew M."/>
            <person name="Finn R."/>
            <person name="Kale V."/>
            <person name="Holt S."/>
            <person name="Cochrane G."/>
            <person name="Meng A."/>
            <person name="Brown T."/>
            <person name="Cohen L."/>
        </authorList>
    </citation>
    <scope>NUCLEOTIDE SEQUENCE</scope>
    <source>
        <strain evidence="1">Clade-D-RCC2572</strain>
    </source>
</reference>
<accession>A0A7S0KHD1</accession>
<dbReference type="AlphaFoldDB" id="A0A7S0KHD1"/>